<evidence type="ECO:0000313" key="1">
    <source>
        <dbReference type="EMBL" id="ALL15336.1"/>
    </source>
</evidence>
<proteinExistence type="predicted"/>
<name>A0A0P0P4Q7_9CAUL</name>
<dbReference type="AlphaFoldDB" id="A0A0P0P4Q7"/>
<protein>
    <submittedName>
        <fullName evidence="1">Heme-binding protein</fullName>
    </submittedName>
</protein>
<sequence>MPMTARRIVLGGTIAAVFLGTVAMAVEEPAFKPVLKDGAFEVRDYPALVVAEVTVSGDQKQAAGNGFRLLAGYIFGGNRTKQSIAMTAPVAQAPASQKIAMTAPVTQIQGSKTWVVRFTMPSAYSLESLPTPNDPRVQLRQLPPTRFAVLQFSGLARPEAVAARTVELESLVTARKLTAVGPAALAQYNPPWTPGFLRRNEVMIPIAR</sequence>
<dbReference type="OrthoDB" id="2156220at2"/>
<dbReference type="PANTHER" id="PTHR11220">
    <property type="entry name" value="HEME-BINDING PROTEIN-RELATED"/>
    <property type="match status" value="1"/>
</dbReference>
<gene>
    <name evidence="1" type="ORF">AQ619_12575</name>
</gene>
<evidence type="ECO:0000313" key="2">
    <source>
        <dbReference type="Proteomes" id="UP000056905"/>
    </source>
</evidence>
<dbReference type="Pfam" id="PF04832">
    <property type="entry name" value="SOUL"/>
    <property type="match status" value="1"/>
</dbReference>
<accession>A0A0P0P4Q7</accession>
<dbReference type="SUPFAM" id="SSF55136">
    <property type="entry name" value="Probable bacterial effector-binding domain"/>
    <property type="match status" value="1"/>
</dbReference>
<dbReference type="InterPro" id="IPR006917">
    <property type="entry name" value="SOUL_heme-bd"/>
</dbReference>
<organism evidence="1 2">
    <name type="scientific">Caulobacter henricii</name>
    <dbReference type="NCBI Taxonomy" id="69395"/>
    <lineage>
        <taxon>Bacteria</taxon>
        <taxon>Pseudomonadati</taxon>
        <taxon>Pseudomonadota</taxon>
        <taxon>Alphaproteobacteria</taxon>
        <taxon>Caulobacterales</taxon>
        <taxon>Caulobacteraceae</taxon>
        <taxon>Caulobacter</taxon>
    </lineage>
</organism>
<keyword evidence="2" id="KW-1185">Reference proteome</keyword>
<dbReference type="EMBL" id="CP013002">
    <property type="protein sequence ID" value="ALL15336.1"/>
    <property type="molecule type" value="Genomic_DNA"/>
</dbReference>
<dbReference type="Proteomes" id="UP000056905">
    <property type="component" value="Chromosome"/>
</dbReference>
<dbReference type="InterPro" id="IPR011256">
    <property type="entry name" value="Reg_factor_effector_dom_sf"/>
</dbReference>
<reference evidence="1 2" key="1">
    <citation type="submission" date="2015-10" db="EMBL/GenBank/DDBJ databases">
        <title>Conservation of the essential genome among Caulobacter and Brevundimonas species.</title>
        <authorList>
            <person name="Scott D."/>
            <person name="Ely B."/>
        </authorList>
    </citation>
    <scope>NUCLEOTIDE SEQUENCE [LARGE SCALE GENOMIC DNA]</scope>
    <source>
        <strain evidence="1 2">CB4</strain>
    </source>
</reference>
<dbReference type="KEGG" id="chq:AQ619_12575"/>
<dbReference type="Gene3D" id="3.20.80.10">
    <property type="entry name" value="Regulatory factor, effector binding domain"/>
    <property type="match status" value="1"/>
</dbReference>
<dbReference type="PANTHER" id="PTHR11220:SF58">
    <property type="entry name" value="SOUL HEME-BINDING FAMILY PROTEIN"/>
    <property type="match status" value="1"/>
</dbReference>